<evidence type="ECO:0008006" key="3">
    <source>
        <dbReference type="Google" id="ProtNLM"/>
    </source>
</evidence>
<dbReference type="EMBL" id="BSUO01000001">
    <property type="protein sequence ID" value="GMA39166.1"/>
    <property type="molecule type" value="Genomic_DNA"/>
</dbReference>
<sequence>MRVKGAIVTRFDFGDVELGARKGAFRSPNRGVLVVPDKPRAGAPLVVVSHLRMPGCTGMISAYPCPRGRTELRMDHGMTYLGIDLARHGYSVLIPDLSPLWVGEEMARPYDQTAGWKKIVGNQRDRLALANRGRDRGFGAHVTRKIDMRKVGLVVHSRSSYIVPAAVTAWRRTSPIASVYSYGSALQPHDVPYPDVPFLGTVGSLDNDVKLTSVQWHLERLDRPRRTAGLVATVPGLGHTYVNRTLSERKIDERAACERGCPDAGAHERFLQTSTAAWFDATLRNRRNAMPVTATSPLPTRLAGREALWLAATNARAHSVYRGTSRLRGVTRIGDGKVIACRRYEAMDLEPHRDRCPEAKIGVTTSQAAVAHLTLTRSGGARFTTTPTSRVRQVVLNLNPADTRTDTLGGTPLRLTLVDARGGRHVQNVSRLNPALKDRRTAEDNGAYALGTIRLPARGVGDAPVVAVELTGGSGSGQIDVERIQLVTG</sequence>
<name>A0ABQ6IPZ1_9MICO</name>
<dbReference type="RefSeq" id="WP_284303137.1">
    <property type="nucleotide sequence ID" value="NZ_BSUO01000001.1"/>
</dbReference>
<comment type="caution">
    <text evidence="1">The sequence shown here is derived from an EMBL/GenBank/DDBJ whole genome shotgun (WGS) entry which is preliminary data.</text>
</comment>
<dbReference type="InterPro" id="IPR029058">
    <property type="entry name" value="AB_hydrolase_fold"/>
</dbReference>
<proteinExistence type="predicted"/>
<dbReference type="Gene3D" id="3.40.50.1820">
    <property type="entry name" value="alpha/beta hydrolase"/>
    <property type="match status" value="1"/>
</dbReference>
<reference evidence="2" key="1">
    <citation type="journal article" date="2019" name="Int. J. Syst. Evol. Microbiol.">
        <title>The Global Catalogue of Microorganisms (GCM) 10K type strain sequencing project: providing services to taxonomists for standard genome sequencing and annotation.</title>
        <authorList>
            <consortium name="The Broad Institute Genomics Platform"/>
            <consortium name="The Broad Institute Genome Sequencing Center for Infectious Disease"/>
            <person name="Wu L."/>
            <person name="Ma J."/>
        </authorList>
    </citation>
    <scope>NUCLEOTIDE SEQUENCE [LARGE SCALE GENOMIC DNA]</scope>
    <source>
        <strain evidence="2">NBRC 113072</strain>
    </source>
</reference>
<accession>A0ABQ6IPZ1</accession>
<organism evidence="1 2">
    <name type="scientific">Mobilicoccus caccae</name>
    <dbReference type="NCBI Taxonomy" id="1859295"/>
    <lineage>
        <taxon>Bacteria</taxon>
        <taxon>Bacillati</taxon>
        <taxon>Actinomycetota</taxon>
        <taxon>Actinomycetes</taxon>
        <taxon>Micrococcales</taxon>
        <taxon>Dermatophilaceae</taxon>
        <taxon>Mobilicoccus</taxon>
    </lineage>
</organism>
<gene>
    <name evidence="1" type="ORF">GCM10025883_12110</name>
</gene>
<protein>
    <recommendedName>
        <fullName evidence="3">Alpha/beta hydrolase family protein</fullName>
    </recommendedName>
</protein>
<evidence type="ECO:0000313" key="1">
    <source>
        <dbReference type="EMBL" id="GMA39166.1"/>
    </source>
</evidence>
<keyword evidence="2" id="KW-1185">Reference proteome</keyword>
<dbReference type="Proteomes" id="UP001157126">
    <property type="component" value="Unassembled WGS sequence"/>
</dbReference>
<evidence type="ECO:0000313" key="2">
    <source>
        <dbReference type="Proteomes" id="UP001157126"/>
    </source>
</evidence>
<dbReference type="SUPFAM" id="SSF53474">
    <property type="entry name" value="alpha/beta-Hydrolases"/>
    <property type="match status" value="1"/>
</dbReference>